<dbReference type="SMART" id="SM00066">
    <property type="entry name" value="GAL4"/>
    <property type="match status" value="1"/>
</dbReference>
<evidence type="ECO:0000313" key="9">
    <source>
        <dbReference type="Proteomes" id="UP000288859"/>
    </source>
</evidence>
<evidence type="ECO:0000256" key="2">
    <source>
        <dbReference type="ARBA" id="ARBA00022723"/>
    </source>
</evidence>
<keyword evidence="2" id="KW-0479">Metal-binding</keyword>
<evidence type="ECO:0000259" key="7">
    <source>
        <dbReference type="PROSITE" id="PS50048"/>
    </source>
</evidence>
<dbReference type="EMBL" id="NAJM01000002">
    <property type="protein sequence ID" value="RVX75159.1"/>
    <property type="molecule type" value="Genomic_DNA"/>
</dbReference>
<dbReference type="GO" id="GO:0003677">
    <property type="term" value="F:DNA binding"/>
    <property type="evidence" value="ECO:0007669"/>
    <property type="project" value="UniProtKB-KW"/>
</dbReference>
<dbReference type="PANTHER" id="PTHR46910">
    <property type="entry name" value="TRANSCRIPTION FACTOR PDR1"/>
    <property type="match status" value="1"/>
</dbReference>
<dbReference type="Pfam" id="PF04082">
    <property type="entry name" value="Fungal_trans"/>
    <property type="match status" value="1"/>
</dbReference>
<dbReference type="GO" id="GO:0000981">
    <property type="term" value="F:DNA-binding transcription factor activity, RNA polymerase II-specific"/>
    <property type="evidence" value="ECO:0007669"/>
    <property type="project" value="InterPro"/>
</dbReference>
<organism evidence="8 9">
    <name type="scientific">Exophiala mesophila</name>
    <name type="common">Black yeast-like fungus</name>
    <dbReference type="NCBI Taxonomy" id="212818"/>
    <lineage>
        <taxon>Eukaryota</taxon>
        <taxon>Fungi</taxon>
        <taxon>Dikarya</taxon>
        <taxon>Ascomycota</taxon>
        <taxon>Pezizomycotina</taxon>
        <taxon>Eurotiomycetes</taxon>
        <taxon>Chaetothyriomycetidae</taxon>
        <taxon>Chaetothyriales</taxon>
        <taxon>Herpotrichiellaceae</taxon>
        <taxon>Exophiala</taxon>
    </lineage>
</organism>
<dbReference type="GO" id="GO:0008270">
    <property type="term" value="F:zinc ion binding"/>
    <property type="evidence" value="ECO:0007669"/>
    <property type="project" value="InterPro"/>
</dbReference>
<evidence type="ECO:0000256" key="4">
    <source>
        <dbReference type="ARBA" id="ARBA00023125"/>
    </source>
</evidence>
<evidence type="ECO:0000313" key="8">
    <source>
        <dbReference type="EMBL" id="RVX75159.1"/>
    </source>
</evidence>
<dbReference type="SMART" id="SM00906">
    <property type="entry name" value="Fungal_trans"/>
    <property type="match status" value="1"/>
</dbReference>
<feature type="domain" description="Zn(2)-C6 fungal-type" evidence="7">
    <location>
        <begin position="16"/>
        <end position="47"/>
    </location>
</feature>
<dbReference type="PANTHER" id="PTHR46910:SF3">
    <property type="entry name" value="HALOTOLERANCE PROTEIN 9-RELATED"/>
    <property type="match status" value="1"/>
</dbReference>
<evidence type="ECO:0000256" key="3">
    <source>
        <dbReference type="ARBA" id="ARBA00023015"/>
    </source>
</evidence>
<dbReference type="Gene3D" id="4.10.240.10">
    <property type="entry name" value="Zn(2)-C6 fungal-type DNA-binding domain"/>
    <property type="match status" value="1"/>
</dbReference>
<sequence>MAPSTASSMRRRCNNACGNCKRRKERCDGVQPCQRCRARGVKHECYFTAPVLRRVVLDSGAEPCETSDRDSWNKDRSRLILERSLDVVPATLTAPTLQPHKRLLAPLPKPRKRSEGGFIYLGASSASSLLENVRHLAKIAVGDCPFVSSSYTLSAGPPVDEWLPSTIRGRLVAPSKPDIVRAKSLGKWYLYSTACFGALFDESFLIYELSAWISHPDAKQDGVTSRLFLILALGAQTCPEESDVVAQEYYTYGRALTVLDTIGDSSAVMETAQCYTLITMYLINASRLNAAFIHLGQAIRAAHSLGLHRTDIGADFTSLERNTRETLWKAIRVLDVYLSATLGRPLATCESRQTDTTMNYSPTVDMCMIYESLLTEVYAKPSTCDEILQQLIDRNRRWAARFPSGLQNDGVCASEQIESGDHLLPNVGLFHIKQAFYGATILLTQSHLAGIVSASTHSPGQGRVYPGSQSAQILGLACVQSAIDSIELFRSLLVADQVPKHLPLVTNSVFYAVLVLGMANFSDFYATLPIDEYLGTACKLLSVFYKHDWLSRQYLGISEDLSAACKSYTEKKLQNNLNTRRALVSEIFGAFGSNQDVGLGQVNLEPAILEKKCSSVSIREEVGHNSSLAATPPNQVGTSMDLVIGNLTTDPLDFSDFLEDPFLIDTQDHFLRPISTLSTY</sequence>
<keyword evidence="3" id="KW-0805">Transcription regulation</keyword>
<dbReference type="InterPro" id="IPR007219">
    <property type="entry name" value="XnlR_reg_dom"/>
</dbReference>
<dbReference type="PROSITE" id="PS00463">
    <property type="entry name" value="ZN2_CY6_FUNGAL_1"/>
    <property type="match status" value="1"/>
</dbReference>
<keyword evidence="6" id="KW-0539">Nucleus</keyword>
<comment type="subcellular location">
    <subcellularLocation>
        <location evidence="1">Nucleus</location>
    </subcellularLocation>
</comment>
<dbReference type="InterPro" id="IPR050987">
    <property type="entry name" value="AtrR-like"/>
</dbReference>
<dbReference type="OrthoDB" id="47007at2759"/>
<evidence type="ECO:0000256" key="5">
    <source>
        <dbReference type="ARBA" id="ARBA00023163"/>
    </source>
</evidence>
<protein>
    <recommendedName>
        <fullName evidence="7">Zn(2)-C6 fungal-type domain-containing protein</fullName>
    </recommendedName>
</protein>
<dbReference type="PROSITE" id="PS50048">
    <property type="entry name" value="ZN2_CY6_FUNGAL_2"/>
    <property type="match status" value="1"/>
</dbReference>
<dbReference type="GO" id="GO:0006351">
    <property type="term" value="P:DNA-templated transcription"/>
    <property type="evidence" value="ECO:0007669"/>
    <property type="project" value="InterPro"/>
</dbReference>
<dbReference type="CDD" id="cd12148">
    <property type="entry name" value="fungal_TF_MHR"/>
    <property type="match status" value="1"/>
</dbReference>
<evidence type="ECO:0000256" key="6">
    <source>
        <dbReference type="ARBA" id="ARBA00023242"/>
    </source>
</evidence>
<dbReference type="VEuPathDB" id="FungiDB:PV10_06407"/>
<dbReference type="GO" id="GO:0005634">
    <property type="term" value="C:nucleus"/>
    <property type="evidence" value="ECO:0007669"/>
    <property type="project" value="UniProtKB-SubCell"/>
</dbReference>
<comment type="caution">
    <text evidence="8">The sequence shown here is derived from an EMBL/GenBank/DDBJ whole genome shotgun (WGS) entry which is preliminary data.</text>
</comment>
<keyword evidence="5" id="KW-0804">Transcription</keyword>
<accession>A0A438NHF6</accession>
<evidence type="ECO:0000256" key="1">
    <source>
        <dbReference type="ARBA" id="ARBA00004123"/>
    </source>
</evidence>
<gene>
    <name evidence="8" type="ORF">B0A52_00511</name>
</gene>
<dbReference type="Pfam" id="PF00172">
    <property type="entry name" value="Zn_clus"/>
    <property type="match status" value="1"/>
</dbReference>
<dbReference type="InterPro" id="IPR036864">
    <property type="entry name" value="Zn2-C6_fun-type_DNA-bd_sf"/>
</dbReference>
<dbReference type="CDD" id="cd00067">
    <property type="entry name" value="GAL4"/>
    <property type="match status" value="1"/>
</dbReference>
<proteinExistence type="predicted"/>
<keyword evidence="4" id="KW-0238">DNA-binding</keyword>
<dbReference type="SUPFAM" id="SSF57701">
    <property type="entry name" value="Zn2/Cys6 DNA-binding domain"/>
    <property type="match status" value="1"/>
</dbReference>
<dbReference type="Proteomes" id="UP000288859">
    <property type="component" value="Unassembled WGS sequence"/>
</dbReference>
<reference evidence="8 9" key="1">
    <citation type="submission" date="2017-03" db="EMBL/GenBank/DDBJ databases">
        <title>Genomes of endolithic fungi from Antarctica.</title>
        <authorList>
            <person name="Coleine C."/>
            <person name="Masonjones S."/>
            <person name="Stajich J.E."/>
        </authorList>
    </citation>
    <scope>NUCLEOTIDE SEQUENCE [LARGE SCALE GENOMIC DNA]</scope>
    <source>
        <strain evidence="8 9">CCFEE 6314</strain>
    </source>
</reference>
<dbReference type="AlphaFoldDB" id="A0A438NHF6"/>
<name>A0A438NHF6_EXOME</name>
<dbReference type="InterPro" id="IPR001138">
    <property type="entry name" value="Zn2Cys6_DnaBD"/>
</dbReference>